<comment type="similarity">
    <text evidence="2">Belongs to the EamA transporter family.</text>
</comment>
<feature type="transmembrane region" description="Helical" evidence="6">
    <location>
        <begin position="93"/>
        <end position="110"/>
    </location>
</feature>
<dbReference type="InterPro" id="IPR037185">
    <property type="entry name" value="EmrE-like"/>
</dbReference>
<feature type="transmembrane region" description="Helical" evidence="6">
    <location>
        <begin position="206"/>
        <end position="223"/>
    </location>
</feature>
<feature type="domain" description="EamA" evidence="7">
    <location>
        <begin position="146"/>
        <end position="276"/>
    </location>
</feature>
<feature type="transmembrane region" description="Helical" evidence="6">
    <location>
        <begin position="171"/>
        <end position="194"/>
    </location>
</feature>
<feature type="transmembrane region" description="Helical" evidence="6">
    <location>
        <begin position="259"/>
        <end position="276"/>
    </location>
</feature>
<comment type="caution">
    <text evidence="8">The sequence shown here is derived from an EMBL/GenBank/DDBJ whole genome shotgun (WGS) entry which is preliminary data.</text>
</comment>
<protein>
    <submittedName>
        <fullName evidence="8">Permease</fullName>
    </submittedName>
</protein>
<reference evidence="8 9" key="1">
    <citation type="submission" date="2016-02" db="EMBL/GenBank/DDBJ databases">
        <title>Draft genome sequence of Hydrogenophaga sp. LPB0072.</title>
        <authorList>
            <person name="Shin S.-K."/>
            <person name="Yi H."/>
        </authorList>
    </citation>
    <scope>NUCLEOTIDE SEQUENCE [LARGE SCALE GENOMIC DNA]</scope>
    <source>
        <strain evidence="8 9">LPB0072</strain>
    </source>
</reference>
<dbReference type="RefSeq" id="WP_082877011.1">
    <property type="nucleotide sequence ID" value="NZ_CP017476.1"/>
</dbReference>
<name>A0ABX2U5J4_9BURK</name>
<keyword evidence="5 6" id="KW-0472">Membrane</keyword>
<dbReference type="EMBL" id="LVWD01000026">
    <property type="protein sequence ID" value="OAD41289.1"/>
    <property type="molecule type" value="Genomic_DNA"/>
</dbReference>
<dbReference type="InterPro" id="IPR000620">
    <property type="entry name" value="EamA_dom"/>
</dbReference>
<evidence type="ECO:0000256" key="6">
    <source>
        <dbReference type="SAM" id="Phobius"/>
    </source>
</evidence>
<evidence type="ECO:0000256" key="1">
    <source>
        <dbReference type="ARBA" id="ARBA00004141"/>
    </source>
</evidence>
<evidence type="ECO:0000259" key="7">
    <source>
        <dbReference type="Pfam" id="PF00892"/>
    </source>
</evidence>
<feature type="transmembrane region" description="Helical" evidence="6">
    <location>
        <begin position="31"/>
        <end position="50"/>
    </location>
</feature>
<feature type="transmembrane region" description="Helical" evidence="6">
    <location>
        <begin position="235"/>
        <end position="253"/>
    </location>
</feature>
<dbReference type="InterPro" id="IPR050638">
    <property type="entry name" value="AA-Vitamin_Transporters"/>
</dbReference>
<evidence type="ECO:0000256" key="5">
    <source>
        <dbReference type="ARBA" id="ARBA00023136"/>
    </source>
</evidence>
<feature type="transmembrane region" description="Helical" evidence="6">
    <location>
        <begin position="117"/>
        <end position="137"/>
    </location>
</feature>
<proteinExistence type="inferred from homology"/>
<dbReference type="Pfam" id="PF00892">
    <property type="entry name" value="EamA"/>
    <property type="match status" value="2"/>
</dbReference>
<feature type="transmembrane region" description="Helical" evidence="6">
    <location>
        <begin position="143"/>
        <end position="164"/>
    </location>
</feature>
<keyword evidence="3 6" id="KW-0812">Transmembrane</keyword>
<accession>A0ABX2U5J4</accession>
<organism evidence="8 9">
    <name type="scientific">Hydrogenophaga crassostreae</name>
    <dbReference type="NCBI Taxonomy" id="1763535"/>
    <lineage>
        <taxon>Bacteria</taxon>
        <taxon>Pseudomonadati</taxon>
        <taxon>Pseudomonadota</taxon>
        <taxon>Betaproteobacteria</taxon>
        <taxon>Burkholderiales</taxon>
        <taxon>Comamonadaceae</taxon>
        <taxon>Hydrogenophaga</taxon>
    </lineage>
</organism>
<evidence type="ECO:0000256" key="3">
    <source>
        <dbReference type="ARBA" id="ARBA00022692"/>
    </source>
</evidence>
<evidence type="ECO:0000256" key="4">
    <source>
        <dbReference type="ARBA" id="ARBA00022989"/>
    </source>
</evidence>
<dbReference type="SUPFAM" id="SSF103481">
    <property type="entry name" value="Multidrug resistance efflux transporter EmrE"/>
    <property type="match status" value="2"/>
</dbReference>
<evidence type="ECO:0000313" key="9">
    <source>
        <dbReference type="Proteomes" id="UP000185657"/>
    </source>
</evidence>
<dbReference type="Proteomes" id="UP000185657">
    <property type="component" value="Unassembled WGS sequence"/>
</dbReference>
<evidence type="ECO:0000313" key="8">
    <source>
        <dbReference type="EMBL" id="OAD41289.1"/>
    </source>
</evidence>
<gene>
    <name evidence="8" type="ORF">LPB72_13490</name>
</gene>
<keyword evidence="4 6" id="KW-1133">Transmembrane helix</keyword>
<dbReference type="PANTHER" id="PTHR32322:SF2">
    <property type="entry name" value="EAMA DOMAIN-CONTAINING PROTEIN"/>
    <property type="match status" value="1"/>
</dbReference>
<feature type="domain" description="EamA" evidence="7">
    <location>
        <begin position="3"/>
        <end position="131"/>
    </location>
</feature>
<sequence>MNANLLALGAIALWASLAALGVTLAHVPPFLLTGLSLLVGSLIALPLSRFDFRQWYVPSKTLAIGVYGLFGFHFLLFIALRHAPPVQANLVNYLWPLGIVVMAPLFLPGVKLTGRLVFAALLGFAGAALAILGGRPADPNAPLWAWGYIPALMSAFIWASYSLLTQRVKAFPTAAVGSFALVSGLLALLCHVWLEPSTALSDKDWALIALLGLGPLGGAFFLWDAALKRGDARQIGVLSFLTPLLSTLVLLAMQKEMPSWSVGLAALMIVGAAVIATRKPQALLGAVDCGRFRRW</sequence>
<comment type="subcellular location">
    <subcellularLocation>
        <location evidence="1">Membrane</location>
        <topology evidence="1">Multi-pass membrane protein</topology>
    </subcellularLocation>
</comment>
<keyword evidence="9" id="KW-1185">Reference proteome</keyword>
<dbReference type="PANTHER" id="PTHR32322">
    <property type="entry name" value="INNER MEMBRANE TRANSPORTER"/>
    <property type="match status" value="1"/>
</dbReference>
<evidence type="ECO:0000256" key="2">
    <source>
        <dbReference type="ARBA" id="ARBA00007362"/>
    </source>
</evidence>
<feature type="transmembrane region" description="Helical" evidence="6">
    <location>
        <begin position="62"/>
        <end position="81"/>
    </location>
</feature>